<accession>A0AAU9W3D0</accession>
<dbReference type="AlphaFoldDB" id="A0AAU9W3D0"/>
<dbReference type="EMBL" id="CALNXJ010000007">
    <property type="protein sequence ID" value="CAH3044816.1"/>
    <property type="molecule type" value="Genomic_DNA"/>
</dbReference>
<organism evidence="1 2">
    <name type="scientific">Pocillopora meandrina</name>
    <dbReference type="NCBI Taxonomy" id="46732"/>
    <lineage>
        <taxon>Eukaryota</taxon>
        <taxon>Metazoa</taxon>
        <taxon>Cnidaria</taxon>
        <taxon>Anthozoa</taxon>
        <taxon>Hexacorallia</taxon>
        <taxon>Scleractinia</taxon>
        <taxon>Astrocoeniina</taxon>
        <taxon>Pocilloporidae</taxon>
        <taxon>Pocillopora</taxon>
    </lineage>
</organism>
<dbReference type="Proteomes" id="UP001159428">
    <property type="component" value="Unassembled WGS sequence"/>
</dbReference>
<gene>
    <name evidence="1" type="ORF">PMEA_00031408</name>
</gene>
<protein>
    <submittedName>
        <fullName evidence="1">Uncharacterized protein</fullName>
    </submittedName>
</protein>
<feature type="non-terminal residue" evidence="1">
    <location>
        <position position="1"/>
    </location>
</feature>
<comment type="caution">
    <text evidence="1">The sequence shown here is derived from an EMBL/GenBank/DDBJ whole genome shotgun (WGS) entry which is preliminary data.</text>
</comment>
<keyword evidence="2" id="KW-1185">Reference proteome</keyword>
<name>A0AAU9W3D0_9CNID</name>
<proteinExistence type="predicted"/>
<evidence type="ECO:0000313" key="1">
    <source>
        <dbReference type="EMBL" id="CAH3044816.1"/>
    </source>
</evidence>
<evidence type="ECO:0000313" key="2">
    <source>
        <dbReference type="Proteomes" id="UP001159428"/>
    </source>
</evidence>
<reference evidence="1 2" key="1">
    <citation type="submission" date="2022-05" db="EMBL/GenBank/DDBJ databases">
        <authorList>
            <consortium name="Genoscope - CEA"/>
            <person name="William W."/>
        </authorList>
    </citation>
    <scope>NUCLEOTIDE SEQUENCE [LARGE SCALE GENOMIC DNA]</scope>
</reference>
<sequence length="145" mass="16602">QFAHTHFKARRTNKVSTARKYTSLKNVDELLESQFGIIRFKDSDSDINLYTGFPNYKTLLACYNLLNPGENGENIVYVNIATKDLEFSASSNKLDLTVDPSTQEKEDCEEIRKLLSSKENSGEAVKMRDIPCKKLLVERTLEKFE</sequence>